<evidence type="ECO:0000256" key="1">
    <source>
        <dbReference type="ARBA" id="ARBA00004141"/>
    </source>
</evidence>
<evidence type="ECO:0000256" key="4">
    <source>
        <dbReference type="ARBA" id="ARBA00023136"/>
    </source>
</evidence>
<gene>
    <name evidence="8" type="ORF">HGMM_F13G06C29</name>
</gene>
<evidence type="ECO:0000256" key="2">
    <source>
        <dbReference type="ARBA" id="ARBA00022692"/>
    </source>
</evidence>
<dbReference type="SMART" id="SM00028">
    <property type="entry name" value="TPR"/>
    <property type="match status" value="3"/>
</dbReference>
<feature type="transmembrane region" description="Helical" evidence="6">
    <location>
        <begin position="430"/>
        <end position="450"/>
    </location>
</feature>
<dbReference type="Pfam" id="PF13174">
    <property type="entry name" value="TPR_6"/>
    <property type="match status" value="1"/>
</dbReference>
<feature type="transmembrane region" description="Helical" evidence="6">
    <location>
        <begin position="15"/>
        <end position="33"/>
    </location>
</feature>
<keyword evidence="3 6" id="KW-1133">Transmembrane helix</keyword>
<feature type="transmembrane region" description="Helical" evidence="6">
    <location>
        <begin position="45"/>
        <end position="61"/>
    </location>
</feature>
<feature type="transmembrane region" description="Helical" evidence="6">
    <location>
        <begin position="67"/>
        <end position="87"/>
    </location>
</feature>
<dbReference type="PANTHER" id="PTHR37422:SF23">
    <property type="entry name" value="TEICHURONIC ACID BIOSYNTHESIS PROTEIN TUAE"/>
    <property type="match status" value="1"/>
</dbReference>
<feature type="transmembrane region" description="Helical" evidence="6">
    <location>
        <begin position="144"/>
        <end position="163"/>
    </location>
</feature>
<feature type="transmembrane region" description="Helical" evidence="6">
    <location>
        <begin position="99"/>
        <end position="119"/>
    </location>
</feature>
<organism evidence="8">
    <name type="scientific">uncultured Acetothermia bacterium</name>
    <dbReference type="NCBI Taxonomy" id="236499"/>
    <lineage>
        <taxon>Bacteria</taxon>
        <taxon>Candidatus Bipolaricaulota</taxon>
        <taxon>environmental samples</taxon>
    </lineage>
</organism>
<proteinExistence type="predicted"/>
<name>H5SDL0_9BACT</name>
<comment type="subcellular location">
    <subcellularLocation>
        <location evidence="1">Membrane</location>
        <topology evidence="1">Multi-pass membrane protein</topology>
    </subcellularLocation>
</comment>
<evidence type="ECO:0000313" key="8">
    <source>
        <dbReference type="EMBL" id="BAL54246.1"/>
    </source>
</evidence>
<dbReference type="AlphaFoldDB" id="H5SDL0"/>
<dbReference type="Gene3D" id="1.25.40.10">
    <property type="entry name" value="Tetratricopeptide repeat domain"/>
    <property type="match status" value="1"/>
</dbReference>
<dbReference type="PANTHER" id="PTHR37422">
    <property type="entry name" value="TEICHURONIC ACID BIOSYNTHESIS PROTEIN TUAE"/>
    <property type="match status" value="1"/>
</dbReference>
<protein>
    <submittedName>
        <fullName evidence="8">Hypothetical conserved protein</fullName>
    </submittedName>
</protein>
<evidence type="ECO:0000256" key="5">
    <source>
        <dbReference type="PROSITE-ProRule" id="PRU00339"/>
    </source>
</evidence>
<dbReference type="Pfam" id="PF13181">
    <property type="entry name" value="TPR_8"/>
    <property type="match status" value="1"/>
</dbReference>
<sequence length="675" mass="74862">MIYLPNTEYGYTKSALLFGGVSLLIALWAIELFMRSPMQIALTQLAWPALGVLGASALSLVNAEHLALSLISFVGLIYFGLLGLLVVNTVEDERDLKILLGAALLAASIASVYGLLQYYGRLPGPPGFLGGSSAMISTFGNPNYLAGFLAHLLVPGILLSFVVHDRWARFGLLAILIAMTAALVAANSVGAWLAALFAAIFFFVGMVIFRLGRAIHAQRRWALAVVILLGVIVWLQAPPGPLNSLLGRAATLEDRPIEKIVQFFQRLWEENSGIARSWNWWIAYEMLKAHPFVGVGLGDYKVEFLEYKARFKETPLGQQYNFYLPRAIQAHNDYVQLVAELGLIGLLAVGFFAGTLIRSAHSFVRSSEPPERRLWVVALCAGLVAFLTDALVSFPLHLPASELNLVLLISLLYTRPLLGPTPTVTLQSPAKLALGATTLALALVVSFFAYRDWQADISLDAGEAEMNSLRYETARIALERSVALGIAPGKAFYYLGVVYSERDELRRAREYFERSLKTYPTENAYIQLADVSLRLKETQRAQEYLKTLLRLDPEPTMRLEAEFMQRVLVPLAEGDRTLVWAEIAKFLQEHPDYPRGYLVLGALHRERGAKEAARAEFEKGLQVIAKLKASILQRLDQIQRSRRLSDPDELNQLRAHAATLAQMEAQLQALIAQTR</sequence>
<evidence type="ECO:0000256" key="3">
    <source>
        <dbReference type="ARBA" id="ARBA00022989"/>
    </source>
</evidence>
<feature type="transmembrane region" description="Helical" evidence="6">
    <location>
        <begin position="374"/>
        <end position="394"/>
    </location>
</feature>
<dbReference type="GO" id="GO:0016020">
    <property type="term" value="C:membrane"/>
    <property type="evidence" value="ECO:0007669"/>
    <property type="project" value="UniProtKB-SubCell"/>
</dbReference>
<keyword evidence="2 6" id="KW-0812">Transmembrane</keyword>
<keyword evidence="5" id="KW-0802">TPR repeat</keyword>
<feature type="transmembrane region" description="Helical" evidence="6">
    <location>
        <begin position="221"/>
        <end position="237"/>
    </location>
</feature>
<feature type="transmembrane region" description="Helical" evidence="6">
    <location>
        <begin position="192"/>
        <end position="209"/>
    </location>
</feature>
<dbReference type="SUPFAM" id="SSF48452">
    <property type="entry name" value="TPR-like"/>
    <property type="match status" value="1"/>
</dbReference>
<feature type="transmembrane region" description="Helical" evidence="6">
    <location>
        <begin position="170"/>
        <end position="186"/>
    </location>
</feature>
<reference evidence="8" key="1">
    <citation type="journal article" date="2005" name="Environ. Microbiol.">
        <title>Genetic and functional properties of uncultivated thermophilic crenarchaeotes from a subsurface gold mine as revealed by analysis of genome fragments.</title>
        <authorList>
            <person name="Nunoura T."/>
            <person name="Hirayama H."/>
            <person name="Takami H."/>
            <person name="Oida H."/>
            <person name="Nishi S."/>
            <person name="Shimamura S."/>
            <person name="Suzuki Y."/>
            <person name="Inagaki F."/>
            <person name="Takai K."/>
            <person name="Nealson K.H."/>
            <person name="Horikoshi K."/>
        </authorList>
    </citation>
    <scope>NUCLEOTIDE SEQUENCE</scope>
</reference>
<evidence type="ECO:0000256" key="6">
    <source>
        <dbReference type="SAM" id="Phobius"/>
    </source>
</evidence>
<feature type="transmembrane region" description="Helical" evidence="6">
    <location>
        <begin position="334"/>
        <end position="353"/>
    </location>
</feature>
<dbReference type="InterPro" id="IPR011990">
    <property type="entry name" value="TPR-like_helical_dom_sf"/>
</dbReference>
<dbReference type="Pfam" id="PF04932">
    <property type="entry name" value="Wzy_C"/>
    <property type="match status" value="1"/>
</dbReference>
<feature type="repeat" description="TPR" evidence="5">
    <location>
        <begin position="489"/>
        <end position="522"/>
    </location>
</feature>
<keyword evidence="4 6" id="KW-0472">Membrane</keyword>
<dbReference type="InterPro" id="IPR051533">
    <property type="entry name" value="WaaL-like"/>
</dbReference>
<dbReference type="InterPro" id="IPR019734">
    <property type="entry name" value="TPR_rpt"/>
</dbReference>
<dbReference type="PROSITE" id="PS50005">
    <property type="entry name" value="TPR"/>
    <property type="match status" value="1"/>
</dbReference>
<reference evidence="8" key="2">
    <citation type="journal article" date="2012" name="PLoS ONE">
        <title>A Deeply Branching Thermophilic Bacterium with an Ancient Acetyl-CoA Pathway Dominates a Subsurface Ecosystem.</title>
        <authorList>
            <person name="Takami H."/>
            <person name="Noguchi H."/>
            <person name="Takaki Y."/>
            <person name="Uchiyama I."/>
            <person name="Toyoda A."/>
            <person name="Nishi S."/>
            <person name="Chee G.-J."/>
            <person name="Arai W."/>
            <person name="Nunoura T."/>
            <person name="Itoh T."/>
            <person name="Hattori M."/>
            <person name="Takai K."/>
        </authorList>
    </citation>
    <scope>NUCLEOTIDE SEQUENCE</scope>
</reference>
<dbReference type="EMBL" id="AP011682">
    <property type="protein sequence ID" value="BAL54246.1"/>
    <property type="molecule type" value="Genomic_DNA"/>
</dbReference>
<accession>H5SDL0</accession>
<dbReference type="InterPro" id="IPR007016">
    <property type="entry name" value="O-antigen_ligase-rel_domated"/>
</dbReference>
<evidence type="ECO:0000259" key="7">
    <source>
        <dbReference type="Pfam" id="PF04932"/>
    </source>
</evidence>
<feature type="domain" description="O-antigen ligase-related" evidence="7">
    <location>
        <begin position="175"/>
        <end position="348"/>
    </location>
</feature>